<organism evidence="3 4">
    <name type="scientific">Taxus chinensis</name>
    <name type="common">Chinese yew</name>
    <name type="synonym">Taxus wallichiana var. chinensis</name>
    <dbReference type="NCBI Taxonomy" id="29808"/>
    <lineage>
        <taxon>Eukaryota</taxon>
        <taxon>Viridiplantae</taxon>
        <taxon>Streptophyta</taxon>
        <taxon>Embryophyta</taxon>
        <taxon>Tracheophyta</taxon>
        <taxon>Spermatophyta</taxon>
        <taxon>Pinopsida</taxon>
        <taxon>Pinidae</taxon>
        <taxon>Conifers II</taxon>
        <taxon>Cupressales</taxon>
        <taxon>Taxaceae</taxon>
        <taxon>Taxus</taxon>
    </lineage>
</organism>
<dbReference type="EMBL" id="JAHRHJ020000009">
    <property type="protein sequence ID" value="KAH9301807.1"/>
    <property type="molecule type" value="Genomic_DNA"/>
</dbReference>
<comment type="caution">
    <text evidence="3">The sequence shown here is derived from an EMBL/GenBank/DDBJ whole genome shotgun (WGS) entry which is preliminary data.</text>
</comment>
<keyword evidence="4" id="KW-1185">Reference proteome</keyword>
<sequence length="184" mass="20597">NKEKPMPIEAKDGNRATQEDNKVPSKLDGRPKVVIMTTSISRHQNNPILAGAGRMTKLNTRGLCRNMVMALATIFEGLFIEFSLFLELCHKVLIFLGGPASQGFFWWPNSCKFTNESLVLKPIHFSFDQAAEDTALICMRPAFTAAEPDVYPGRGIHSLKWLGLTTYPSRIVSEVPENCHFLML</sequence>
<protein>
    <submittedName>
        <fullName evidence="3">Uncharacterized protein</fullName>
    </submittedName>
</protein>
<keyword evidence="2" id="KW-1133">Transmembrane helix</keyword>
<evidence type="ECO:0000256" key="1">
    <source>
        <dbReference type="SAM" id="MobiDB-lite"/>
    </source>
</evidence>
<dbReference type="AlphaFoldDB" id="A0AA38CQI9"/>
<feature type="transmembrane region" description="Helical" evidence="2">
    <location>
        <begin position="63"/>
        <end position="86"/>
    </location>
</feature>
<keyword evidence="2" id="KW-0812">Transmembrane</keyword>
<reference evidence="3 4" key="1">
    <citation type="journal article" date="2021" name="Nat. Plants">
        <title>The Taxus genome provides insights into paclitaxel biosynthesis.</title>
        <authorList>
            <person name="Xiong X."/>
            <person name="Gou J."/>
            <person name="Liao Q."/>
            <person name="Li Y."/>
            <person name="Zhou Q."/>
            <person name="Bi G."/>
            <person name="Li C."/>
            <person name="Du R."/>
            <person name="Wang X."/>
            <person name="Sun T."/>
            <person name="Guo L."/>
            <person name="Liang H."/>
            <person name="Lu P."/>
            <person name="Wu Y."/>
            <person name="Zhang Z."/>
            <person name="Ro D.K."/>
            <person name="Shang Y."/>
            <person name="Huang S."/>
            <person name="Yan J."/>
        </authorList>
    </citation>
    <scope>NUCLEOTIDE SEQUENCE [LARGE SCALE GENOMIC DNA]</scope>
    <source>
        <strain evidence="3">Ta-2019</strain>
    </source>
</reference>
<proteinExistence type="predicted"/>
<evidence type="ECO:0000313" key="3">
    <source>
        <dbReference type="EMBL" id="KAH9301807.1"/>
    </source>
</evidence>
<dbReference type="Proteomes" id="UP000824469">
    <property type="component" value="Unassembled WGS sequence"/>
</dbReference>
<feature type="non-terminal residue" evidence="3">
    <location>
        <position position="184"/>
    </location>
</feature>
<feature type="non-terminal residue" evidence="3">
    <location>
        <position position="1"/>
    </location>
</feature>
<evidence type="ECO:0000313" key="4">
    <source>
        <dbReference type="Proteomes" id="UP000824469"/>
    </source>
</evidence>
<accession>A0AA38CQI9</accession>
<name>A0AA38CQI9_TAXCH</name>
<gene>
    <name evidence="3" type="ORF">KI387_013390</name>
</gene>
<keyword evidence="2" id="KW-0472">Membrane</keyword>
<feature type="region of interest" description="Disordered" evidence="1">
    <location>
        <begin position="1"/>
        <end position="27"/>
    </location>
</feature>
<evidence type="ECO:0000256" key="2">
    <source>
        <dbReference type="SAM" id="Phobius"/>
    </source>
</evidence>